<sequence>MSAHSSEGKSYPPTENIKKALKALGFERPWASIGTGEKQIIENGEIWLRNNDYFAVLGVSDTDENGMHMSLMNNLTTCAKLGMAITGESSSIVFKKFGSLTKNALTEPEQKIRSGDAPFYFHVLVTELIANKTLMQCGVSAGQTN</sequence>
<comment type="caution">
    <text evidence="1">The sequence shown here is derived from an EMBL/GenBank/DDBJ whole genome shotgun (WGS) entry which is preliminary data.</text>
</comment>
<evidence type="ECO:0000313" key="2">
    <source>
        <dbReference type="Proteomes" id="UP001149400"/>
    </source>
</evidence>
<dbReference type="EMBL" id="JAJUBC010000018">
    <property type="protein sequence ID" value="MDD1794621.1"/>
    <property type="molecule type" value="Genomic_DNA"/>
</dbReference>
<organism evidence="1 2">
    <name type="scientific">Enterovibrio gelatinilyticus</name>
    <dbReference type="NCBI Taxonomy" id="2899819"/>
    <lineage>
        <taxon>Bacteria</taxon>
        <taxon>Pseudomonadati</taxon>
        <taxon>Pseudomonadota</taxon>
        <taxon>Gammaproteobacteria</taxon>
        <taxon>Vibrionales</taxon>
        <taxon>Vibrionaceae</taxon>
        <taxon>Enterovibrio</taxon>
    </lineage>
</organism>
<accession>A0ABT5R4C2</accession>
<keyword evidence="2" id="KW-1185">Reference proteome</keyword>
<name>A0ABT5R4C2_9GAMM</name>
<evidence type="ECO:0000313" key="1">
    <source>
        <dbReference type="EMBL" id="MDD1794621.1"/>
    </source>
</evidence>
<proteinExistence type="predicted"/>
<gene>
    <name evidence="1" type="ORF">LRP50_15920</name>
</gene>
<dbReference type="Proteomes" id="UP001149400">
    <property type="component" value="Unassembled WGS sequence"/>
</dbReference>
<protein>
    <submittedName>
        <fullName evidence="1">Uncharacterized protein</fullName>
    </submittedName>
</protein>
<dbReference type="RefSeq" id="WP_274165442.1">
    <property type="nucleotide sequence ID" value="NZ_JAJUBC010000018.1"/>
</dbReference>
<reference evidence="1" key="1">
    <citation type="submission" date="2021-12" db="EMBL/GenBank/DDBJ databases">
        <title>Enterovibrio ZSDZ35 sp. nov. and Enterovibrio ZSDZ42 sp. nov., isolated from coastal seawater in Qingdao.</title>
        <authorList>
            <person name="Zhang P."/>
        </authorList>
    </citation>
    <scope>NUCLEOTIDE SEQUENCE</scope>
    <source>
        <strain evidence="1">ZSDZ42</strain>
    </source>
</reference>